<evidence type="ECO:0000313" key="2">
    <source>
        <dbReference type="EMBL" id="EIL90066.1"/>
    </source>
</evidence>
<feature type="signal peptide" evidence="1">
    <location>
        <begin position="1"/>
        <end position="26"/>
    </location>
</feature>
<reference evidence="2 3" key="1">
    <citation type="journal article" date="2012" name="J. Bacteriol.">
        <title>Genome sequences for six rhodanobacter strains, isolated from soils and the terrestrial subsurface, with variable denitrification capabilities.</title>
        <authorList>
            <person name="Kostka J.E."/>
            <person name="Green S.J."/>
            <person name="Rishishwar L."/>
            <person name="Prakash O."/>
            <person name="Katz L.S."/>
            <person name="Marino-Ramirez L."/>
            <person name="Jordan I.K."/>
            <person name="Munk C."/>
            <person name="Ivanova N."/>
            <person name="Mikhailova N."/>
            <person name="Watson D.B."/>
            <person name="Brown S.D."/>
            <person name="Palumbo A.V."/>
            <person name="Brooks S.C."/>
        </authorList>
    </citation>
    <scope>NUCLEOTIDE SEQUENCE [LARGE SCALE GENOMIC DNA]</scope>
    <source>
        <strain evidence="3">Jip2T</strain>
    </source>
</reference>
<keyword evidence="1" id="KW-0732">Signal</keyword>
<proteinExistence type="predicted"/>
<organism evidence="2 3">
    <name type="scientific">Rhodanobacter fulvus Jip2</name>
    <dbReference type="NCBI Taxonomy" id="1163408"/>
    <lineage>
        <taxon>Bacteria</taxon>
        <taxon>Pseudomonadati</taxon>
        <taxon>Pseudomonadota</taxon>
        <taxon>Gammaproteobacteria</taxon>
        <taxon>Lysobacterales</taxon>
        <taxon>Rhodanobacteraceae</taxon>
        <taxon>Rhodanobacter</taxon>
    </lineage>
</organism>
<feature type="chain" id="PRO_5003696085" description="Secreted protein" evidence="1">
    <location>
        <begin position="27"/>
        <end position="81"/>
    </location>
</feature>
<evidence type="ECO:0008006" key="4">
    <source>
        <dbReference type="Google" id="ProtNLM"/>
    </source>
</evidence>
<protein>
    <recommendedName>
        <fullName evidence="4">Secreted protein</fullName>
    </recommendedName>
</protein>
<sequence>MQASAPTAAPAIAPLTAIALFFVAPSAPPTRAPIAALIPGLHLTTPCEPAAPPVVAQPDIAVATARVNASEQTDEDFMTGS</sequence>
<dbReference type="EMBL" id="AJXU01000029">
    <property type="protein sequence ID" value="EIL90066.1"/>
    <property type="molecule type" value="Genomic_DNA"/>
</dbReference>
<gene>
    <name evidence="2" type="ORF">UU9_07616</name>
</gene>
<comment type="caution">
    <text evidence="2">The sequence shown here is derived from an EMBL/GenBank/DDBJ whole genome shotgun (WGS) entry which is preliminary data.</text>
</comment>
<name>I4VS75_9GAMM</name>
<dbReference type="AlphaFoldDB" id="I4VS75"/>
<dbReference type="Proteomes" id="UP000004210">
    <property type="component" value="Unassembled WGS sequence"/>
</dbReference>
<keyword evidence="3" id="KW-1185">Reference proteome</keyword>
<evidence type="ECO:0000313" key="3">
    <source>
        <dbReference type="Proteomes" id="UP000004210"/>
    </source>
</evidence>
<accession>I4VS75</accession>
<evidence type="ECO:0000256" key="1">
    <source>
        <dbReference type="SAM" id="SignalP"/>
    </source>
</evidence>